<evidence type="ECO:0000256" key="15">
    <source>
        <dbReference type="RuleBase" id="RU363031"/>
    </source>
</evidence>
<dbReference type="InterPro" id="IPR007642">
    <property type="entry name" value="RNA_pol_Rpb2_2"/>
</dbReference>
<dbReference type="InterPro" id="IPR007646">
    <property type="entry name" value="RNA_pol_Rpb2_4"/>
</dbReference>
<evidence type="ECO:0000259" key="20">
    <source>
        <dbReference type="Pfam" id="PF04563"/>
    </source>
</evidence>
<evidence type="ECO:0000256" key="5">
    <source>
        <dbReference type="ARBA" id="ARBA00022679"/>
    </source>
</evidence>
<name>A0A8H6F3C3_CANAX</name>
<feature type="domain" description="RNA polymerase Rpb2" evidence="19">
    <location>
        <begin position="162"/>
        <end position="349"/>
    </location>
</feature>
<accession>A0A8H6F3C3</accession>
<gene>
    <name evidence="24" type="ORF">FOB64_002821</name>
</gene>
<feature type="domain" description="RNA polymerase Rpb2" evidence="21">
    <location>
        <begin position="423"/>
        <end position="485"/>
    </location>
</feature>
<dbReference type="Pfam" id="PF04565">
    <property type="entry name" value="RNA_pol_Rpb2_3"/>
    <property type="match status" value="1"/>
</dbReference>
<keyword evidence="11 15" id="KW-0804">Transcription</keyword>
<dbReference type="InterPro" id="IPR007644">
    <property type="entry name" value="RNA_pol_bsu_protrusion"/>
</dbReference>
<keyword evidence="10" id="KW-0460">Magnesium</keyword>
<dbReference type="Pfam" id="PF04567">
    <property type="entry name" value="RNA_pol_Rpb2_5"/>
    <property type="match status" value="1"/>
</dbReference>
<organism evidence="24 25">
    <name type="scientific">Candida albicans</name>
    <name type="common">Yeast</name>
    <dbReference type="NCBI Taxonomy" id="5476"/>
    <lineage>
        <taxon>Eukaryota</taxon>
        <taxon>Fungi</taxon>
        <taxon>Dikarya</taxon>
        <taxon>Ascomycota</taxon>
        <taxon>Saccharomycotina</taxon>
        <taxon>Pichiomycetes</taxon>
        <taxon>Debaryomycetaceae</taxon>
        <taxon>Candida/Lodderomyces clade</taxon>
        <taxon>Candida</taxon>
    </lineage>
</organism>
<evidence type="ECO:0000256" key="13">
    <source>
        <dbReference type="ARBA" id="ARBA00048552"/>
    </source>
</evidence>
<dbReference type="Gene3D" id="2.40.50.150">
    <property type="match status" value="1"/>
</dbReference>
<dbReference type="Pfam" id="PF04563">
    <property type="entry name" value="RNA_pol_Rpb2_1"/>
    <property type="match status" value="1"/>
</dbReference>
<comment type="catalytic activity">
    <reaction evidence="13 15">
        <text>RNA(n) + a ribonucleoside 5'-triphosphate = RNA(n+1) + diphosphate</text>
        <dbReference type="Rhea" id="RHEA:21248"/>
        <dbReference type="Rhea" id="RHEA-COMP:14527"/>
        <dbReference type="Rhea" id="RHEA-COMP:17342"/>
        <dbReference type="ChEBI" id="CHEBI:33019"/>
        <dbReference type="ChEBI" id="CHEBI:61557"/>
        <dbReference type="ChEBI" id="CHEBI:140395"/>
        <dbReference type="EC" id="2.7.7.6"/>
    </reaction>
</comment>
<dbReference type="PROSITE" id="PS01166">
    <property type="entry name" value="RNA_POL_BETA"/>
    <property type="match status" value="1"/>
</dbReference>
<dbReference type="Pfam" id="PF04560">
    <property type="entry name" value="RNA_pol_Rpb2_7"/>
    <property type="match status" value="1"/>
</dbReference>
<evidence type="ECO:0000256" key="16">
    <source>
        <dbReference type="SAM" id="MobiDB-lite"/>
    </source>
</evidence>
<dbReference type="Gene3D" id="2.40.270.10">
    <property type="entry name" value="DNA-directed RNA polymerase, subunit 2, domain 6"/>
    <property type="match status" value="1"/>
</dbReference>
<dbReference type="EC" id="2.7.7.6" evidence="15"/>
<dbReference type="GO" id="GO:0006351">
    <property type="term" value="P:DNA-templated transcription"/>
    <property type="evidence" value="ECO:0007669"/>
    <property type="project" value="InterPro"/>
</dbReference>
<keyword evidence="4 15" id="KW-0240">DNA-directed RNA polymerase</keyword>
<dbReference type="FunFam" id="3.90.1070.20:FF:000001">
    <property type="entry name" value="DNA-directed RNA polymerase subunit beta"/>
    <property type="match status" value="1"/>
</dbReference>
<dbReference type="InterPro" id="IPR037033">
    <property type="entry name" value="DNA-dir_RNAP_su2_hyb_sf"/>
</dbReference>
<dbReference type="PANTHER" id="PTHR20856">
    <property type="entry name" value="DNA-DIRECTED RNA POLYMERASE I SUBUNIT 2"/>
    <property type="match status" value="1"/>
</dbReference>
<evidence type="ECO:0000256" key="6">
    <source>
        <dbReference type="ARBA" id="ARBA00022695"/>
    </source>
</evidence>
<dbReference type="InterPro" id="IPR007641">
    <property type="entry name" value="RNA_pol_Rpb2_7"/>
</dbReference>
<evidence type="ECO:0000259" key="23">
    <source>
        <dbReference type="Pfam" id="PF04567"/>
    </source>
</evidence>
<sequence length="1162" mass="132169">MSADESMADPYQYDSIDEPISRRFIQELVWDDSHLILDQPAQHTSEKDHENKRYEITFGKIYISKPSQSKVMVQRMLKVFKSDDNKRKDNELEWIQEKPDKDTETKVFLGKVPIMLRSKFCMLRDLAEHEFYELKECPYDMGGYFVINGSEKFDCSRKKCPNIVQVFKKAAPSPISHVAEIRSAIEKGSRLISSMQIKLYGRDEKGVSGRTIKATLPYIKEDIPIVIVFRALGVVPDGDILEHICYDANDWQMLEMLKPCVEEGFVIQEREVALDFIGRRGVLGIRREKRIQYAKDILQKELLPNITQEEGFETRKAFFLGYMVNRLLLCALERKEPDDRDHFGKKRLDLAGPLLANLFRILFKKLTKDIYNYMQRCVENGGDFNVTLAVKSQTITDGLRYSLATGNWGEQRKAMSSRAGVSQVLNRYTYSSTLSHLRRTNTPIGRDGKIAKPRQLHNTHWGLVCPAETPEGQACGLVKNLSLMTCISVGTPSEPILGFLRDYGLEVLEDYVPSNAPDSTRVFVNGVWVGVHRDPAALVDFMRELRRSGDLSPEVSIIRDIREKEFKIFTDAGRVYRPLFIVDDNPDSETKGELKITKEHVKQLLRSDELDEDDEDYENSRYTWSSLVADGIVEYVDAEEEETIMIAMTPDDVKASKNSVSESEQQKIQLEEQELDPGKRIKPTTSGNTHTYTHYHNQSPRNTYQSAMGKQAMGVFLTNYSVRMDTMANILYYPQKPLGTTRSMEYLKFRELPAGQNAIVAIACYSGYNQEDSMIMNQSSIDRGLFRSLFFRSYMDIEKRQGMKALETFEKPTRSDTLRLKHGTYEKLDEDGLIAPGVRVSGEDIIIGKTTPIPADAEELGQRTQYHTKRDASTPLRSTESGIVDQVLLTTNGDGSKFVKVRMRTTKVPQIGDKFASRHGQKGTIGVTYRHEDMPFTAEGIVPDLIINPHAIPSRMTVAHLIECLLSKVSSLSGFEGDASPFTDVTTEQISTLLRDHGYQSRGFEVMYNGHTGKKLMAQVFFGPTYYQRLRHVVDDKIHARARGPVQVLTRQPVEGRSRDGGLRFGEMERDCMIAHGAAGFLKERLMEASDAFRVHVCGMCGLMSVIANLKKNQFECRSCKNKTNIYQIHIPYAAKLLFQELMAMNISPRLYTERSVSGIRV</sequence>
<dbReference type="GO" id="GO:0003899">
    <property type="term" value="F:DNA-directed RNA polymerase activity"/>
    <property type="evidence" value="ECO:0007669"/>
    <property type="project" value="UniProtKB-EC"/>
</dbReference>
<evidence type="ECO:0000256" key="4">
    <source>
        <dbReference type="ARBA" id="ARBA00022478"/>
    </source>
</evidence>
<dbReference type="FunFam" id="3.90.1110.10:FF:000003">
    <property type="entry name" value="DNA-directed RNA polymerase subunit beta"/>
    <property type="match status" value="1"/>
</dbReference>
<feature type="domain" description="DNA-directed RNA polymerase subunit 2 hybrid-binding" evidence="17">
    <location>
        <begin position="695"/>
        <end position="1059"/>
    </location>
</feature>
<keyword evidence="7" id="KW-0479">Metal-binding</keyword>
<evidence type="ECO:0000256" key="8">
    <source>
        <dbReference type="ARBA" id="ARBA00022771"/>
    </source>
</evidence>
<dbReference type="FunFam" id="3.90.1100.10:FF:000005">
    <property type="entry name" value="DNA-directed RNA polymerase subunit beta"/>
    <property type="match status" value="1"/>
</dbReference>
<dbReference type="Gene3D" id="3.90.1800.10">
    <property type="entry name" value="RNA polymerase alpha subunit dimerisation domain"/>
    <property type="match status" value="1"/>
</dbReference>
<dbReference type="Proteomes" id="UP000536275">
    <property type="component" value="Unassembled WGS sequence"/>
</dbReference>
<dbReference type="Pfam" id="PF04561">
    <property type="entry name" value="RNA_pol_Rpb2_2"/>
    <property type="match status" value="1"/>
</dbReference>
<dbReference type="InterPro" id="IPR014724">
    <property type="entry name" value="RNA_pol_RPB2_OB-fold"/>
</dbReference>
<evidence type="ECO:0000313" key="25">
    <source>
        <dbReference type="Proteomes" id="UP000536275"/>
    </source>
</evidence>
<keyword evidence="8" id="KW-0863">Zinc-finger</keyword>
<comment type="function">
    <text evidence="15">DNA-dependent RNA polymerase catalyzes the transcription of DNA into RNA using the four ribonucleoside triphosphates as substrates.</text>
</comment>
<dbReference type="FunFam" id="2.40.50.150:FF:000002">
    <property type="entry name" value="DNA-directed RNA polymerase subunit beta"/>
    <property type="match status" value="1"/>
</dbReference>
<feature type="domain" description="RNA polymerase Rpb2" evidence="22">
    <location>
        <begin position="522"/>
        <end position="583"/>
    </location>
</feature>
<dbReference type="GO" id="GO:0008270">
    <property type="term" value="F:zinc ion binding"/>
    <property type="evidence" value="ECO:0007669"/>
    <property type="project" value="UniProtKB-KW"/>
</dbReference>
<dbReference type="GO" id="GO:0032549">
    <property type="term" value="F:ribonucleoside binding"/>
    <property type="evidence" value="ECO:0007669"/>
    <property type="project" value="InterPro"/>
</dbReference>
<evidence type="ECO:0000256" key="7">
    <source>
        <dbReference type="ARBA" id="ARBA00022723"/>
    </source>
</evidence>
<dbReference type="InterPro" id="IPR037034">
    <property type="entry name" value="RNA_pol_Rpb2_2_sf"/>
</dbReference>
<evidence type="ECO:0000259" key="22">
    <source>
        <dbReference type="Pfam" id="PF04566"/>
    </source>
</evidence>
<keyword evidence="12" id="KW-0539">Nucleus</keyword>
<reference evidence="24 25" key="1">
    <citation type="submission" date="2020-03" db="EMBL/GenBank/DDBJ databases">
        <title>FDA dAtabase for Regulatory Grade micrObial Sequences (FDA-ARGOS): Supporting development and validation of Infectious Disease Dx tests.</title>
        <authorList>
            <person name="Campos J."/>
            <person name="Goldberg B."/>
            <person name="Tallon L."/>
            <person name="Sadzewicz L."/>
            <person name="Vavikolanu K."/>
            <person name="Mehta A."/>
            <person name="Aluvathingal J."/>
            <person name="Nadendla S."/>
            <person name="Nandy P."/>
            <person name="Geyer C."/>
            <person name="Yan Y."/>
            <person name="Sichtig H."/>
        </authorList>
    </citation>
    <scope>NUCLEOTIDE SEQUENCE [LARGE SCALE GENOMIC DNA]</scope>
    <source>
        <strain evidence="24 25">FDAARGOS_656</strain>
    </source>
</reference>
<feature type="domain" description="RNA polymerase Rpb2" evidence="23">
    <location>
        <begin position="624"/>
        <end position="694"/>
    </location>
</feature>
<dbReference type="AlphaFoldDB" id="A0A8H6F3C3"/>
<evidence type="ECO:0000256" key="3">
    <source>
        <dbReference type="ARBA" id="ARBA00011730"/>
    </source>
</evidence>
<dbReference type="InterPro" id="IPR007120">
    <property type="entry name" value="DNA-dir_RNAP_su2_dom"/>
</dbReference>
<dbReference type="InterPro" id="IPR007121">
    <property type="entry name" value="RNA_pol_bsu_CS"/>
</dbReference>
<evidence type="ECO:0000256" key="14">
    <source>
        <dbReference type="RuleBase" id="RU000434"/>
    </source>
</evidence>
<keyword evidence="5 15" id="KW-0808">Transferase</keyword>
<proteinExistence type="inferred from homology"/>
<keyword evidence="9" id="KW-0862">Zinc</keyword>
<dbReference type="InterPro" id="IPR015712">
    <property type="entry name" value="DNA-dir_RNA_pol_su2"/>
</dbReference>
<evidence type="ECO:0000259" key="19">
    <source>
        <dbReference type="Pfam" id="PF04561"/>
    </source>
</evidence>
<dbReference type="SUPFAM" id="SSF64484">
    <property type="entry name" value="beta and beta-prime subunits of DNA dependent RNA-polymerase"/>
    <property type="match status" value="1"/>
</dbReference>
<evidence type="ECO:0000256" key="1">
    <source>
        <dbReference type="ARBA" id="ARBA00004123"/>
    </source>
</evidence>
<evidence type="ECO:0000259" key="21">
    <source>
        <dbReference type="Pfam" id="PF04565"/>
    </source>
</evidence>
<feature type="region of interest" description="Disordered" evidence="16">
    <location>
        <begin position="678"/>
        <end position="702"/>
    </location>
</feature>
<dbReference type="CDD" id="cd00653">
    <property type="entry name" value="RNA_pol_B_RPB2"/>
    <property type="match status" value="1"/>
</dbReference>
<comment type="caution">
    <text evidence="24">The sequence shown here is derived from an EMBL/GenBank/DDBJ whole genome shotgun (WGS) entry which is preliminary data.</text>
</comment>
<comment type="subunit">
    <text evidence="3">Component of the RNA polymerase II (Pol II) complex consisting of 12 subunits.</text>
</comment>
<dbReference type="GO" id="GO:0005665">
    <property type="term" value="C:RNA polymerase II, core complex"/>
    <property type="evidence" value="ECO:0007669"/>
    <property type="project" value="UniProtKB-ARBA"/>
</dbReference>
<dbReference type="Gene3D" id="3.90.1070.20">
    <property type="match status" value="1"/>
</dbReference>
<dbReference type="Gene3D" id="3.90.1110.10">
    <property type="entry name" value="RNA polymerase Rpb2, domain 2"/>
    <property type="match status" value="1"/>
</dbReference>
<dbReference type="Gene3D" id="3.90.1100.10">
    <property type="match status" value="1"/>
</dbReference>
<dbReference type="InterPro" id="IPR007645">
    <property type="entry name" value="RNA_pol_Rpb2_3"/>
</dbReference>
<feature type="compositionally biased region" description="Polar residues" evidence="16">
    <location>
        <begin position="683"/>
        <end position="702"/>
    </location>
</feature>
<evidence type="ECO:0000256" key="11">
    <source>
        <dbReference type="ARBA" id="ARBA00023163"/>
    </source>
</evidence>
<dbReference type="GO" id="GO:0003677">
    <property type="term" value="F:DNA binding"/>
    <property type="evidence" value="ECO:0007669"/>
    <property type="project" value="InterPro"/>
</dbReference>
<evidence type="ECO:0000259" key="17">
    <source>
        <dbReference type="Pfam" id="PF00562"/>
    </source>
</evidence>
<comment type="similarity">
    <text evidence="2 14">Belongs to the RNA polymerase beta chain family.</text>
</comment>
<comment type="subcellular location">
    <subcellularLocation>
        <location evidence="1">Nucleus</location>
    </subcellularLocation>
</comment>
<protein>
    <recommendedName>
        <fullName evidence="15">DNA-directed RNA polymerase subunit beta</fullName>
        <ecNumber evidence="15">2.7.7.6</ecNumber>
    </recommendedName>
</protein>
<evidence type="ECO:0000256" key="10">
    <source>
        <dbReference type="ARBA" id="ARBA00022842"/>
    </source>
</evidence>
<evidence type="ECO:0000259" key="18">
    <source>
        <dbReference type="Pfam" id="PF04560"/>
    </source>
</evidence>
<feature type="domain" description="RNA polymerase Rpb2" evidence="18">
    <location>
        <begin position="1061"/>
        <end position="1153"/>
    </location>
</feature>
<dbReference type="InterPro" id="IPR007647">
    <property type="entry name" value="RNA_pol_Rpb2_5"/>
</dbReference>
<dbReference type="Pfam" id="PF04566">
    <property type="entry name" value="RNA_pol_Rpb2_4"/>
    <property type="match status" value="1"/>
</dbReference>
<evidence type="ECO:0000256" key="12">
    <source>
        <dbReference type="ARBA" id="ARBA00023242"/>
    </source>
</evidence>
<evidence type="ECO:0000313" key="24">
    <source>
        <dbReference type="EMBL" id="KAF6069825.1"/>
    </source>
</evidence>
<keyword evidence="6 15" id="KW-0548">Nucleotidyltransferase</keyword>
<dbReference type="Pfam" id="PF00562">
    <property type="entry name" value="RNA_pol_Rpb2_6"/>
    <property type="match status" value="1"/>
</dbReference>
<evidence type="ECO:0000256" key="9">
    <source>
        <dbReference type="ARBA" id="ARBA00022833"/>
    </source>
</evidence>
<dbReference type="FunFam" id="3.90.1800.10:FF:000002">
    <property type="entry name" value="DNA-directed RNA polymerase subunit beta"/>
    <property type="match status" value="1"/>
</dbReference>
<dbReference type="EMBL" id="JABWAD010000029">
    <property type="protein sequence ID" value="KAF6069825.1"/>
    <property type="molecule type" value="Genomic_DNA"/>
</dbReference>
<evidence type="ECO:0000256" key="2">
    <source>
        <dbReference type="ARBA" id="ARBA00006835"/>
    </source>
</evidence>
<feature type="domain" description="RNA polymerase beta subunit protrusion" evidence="20">
    <location>
        <begin position="14"/>
        <end position="396"/>
    </location>
</feature>